<organism evidence="2 3">
    <name type="scientific">Solimicrobium silvestre</name>
    <dbReference type="NCBI Taxonomy" id="2099400"/>
    <lineage>
        <taxon>Bacteria</taxon>
        <taxon>Pseudomonadati</taxon>
        <taxon>Pseudomonadota</taxon>
        <taxon>Betaproteobacteria</taxon>
        <taxon>Burkholderiales</taxon>
        <taxon>Oxalobacteraceae</taxon>
        <taxon>Solimicrobium</taxon>
    </lineage>
</organism>
<dbReference type="OrthoDB" id="8776933at2"/>
<dbReference type="RefSeq" id="WP_105532917.1">
    <property type="nucleotide sequence ID" value="NZ_PUGF01000016.1"/>
</dbReference>
<dbReference type="EMBL" id="PUGF01000016">
    <property type="protein sequence ID" value="PRC92030.1"/>
    <property type="molecule type" value="Genomic_DNA"/>
</dbReference>
<sequence>MNPSSISNFKLFFLAASLLSPFASAQVAESTMPTQQTAPLNLDTDKVSKEISQEQPVYLIKKDTLSAGENAFTNTFTQAEKKVKVSGEVEIGVGTSQRVTKVTNPNGSYCVYSPTVARTDGVDEIQNGLQTQVRSCPQ</sequence>
<accession>A0A2S9GWE2</accession>
<feature type="chain" id="PRO_5015536657" evidence="1">
    <location>
        <begin position="26"/>
        <end position="138"/>
    </location>
</feature>
<keyword evidence="1" id="KW-0732">Signal</keyword>
<comment type="caution">
    <text evidence="2">The sequence shown here is derived from an EMBL/GenBank/DDBJ whole genome shotgun (WGS) entry which is preliminary data.</text>
</comment>
<reference evidence="2 3" key="1">
    <citation type="submission" date="2018-02" db="EMBL/GenBank/DDBJ databases">
        <title>Solimicrobium silvestre gen. nov., sp. nov., isolated from alpine forest soil.</title>
        <authorList>
            <person name="Margesin R."/>
            <person name="Albuquerque L."/>
            <person name="Zhang D.-C."/>
            <person name="Froufe H.J.C."/>
            <person name="Severino R."/>
            <person name="Roxo I."/>
            <person name="Egas C."/>
            <person name="Da Costa M.S."/>
        </authorList>
    </citation>
    <scope>NUCLEOTIDE SEQUENCE [LARGE SCALE GENOMIC DNA]</scope>
    <source>
        <strain evidence="2 3">S20-91</strain>
    </source>
</reference>
<evidence type="ECO:0000313" key="3">
    <source>
        <dbReference type="Proteomes" id="UP000237839"/>
    </source>
</evidence>
<gene>
    <name evidence="2" type="ORF">S2091_3165</name>
</gene>
<protein>
    <submittedName>
        <fullName evidence="2">Peptidase family S41</fullName>
    </submittedName>
</protein>
<dbReference type="AlphaFoldDB" id="A0A2S9GWE2"/>
<keyword evidence="3" id="KW-1185">Reference proteome</keyword>
<proteinExistence type="predicted"/>
<evidence type="ECO:0000313" key="2">
    <source>
        <dbReference type="EMBL" id="PRC92030.1"/>
    </source>
</evidence>
<evidence type="ECO:0000256" key="1">
    <source>
        <dbReference type="SAM" id="SignalP"/>
    </source>
</evidence>
<name>A0A2S9GWE2_9BURK</name>
<dbReference type="Proteomes" id="UP000237839">
    <property type="component" value="Unassembled WGS sequence"/>
</dbReference>
<feature type="signal peptide" evidence="1">
    <location>
        <begin position="1"/>
        <end position="25"/>
    </location>
</feature>